<reference evidence="1" key="1">
    <citation type="submission" date="2020-10" db="EMBL/GenBank/DDBJ databases">
        <authorList>
            <person name="Gilroy R."/>
        </authorList>
    </citation>
    <scope>NUCLEOTIDE SEQUENCE</scope>
    <source>
        <strain evidence="1">10192</strain>
    </source>
</reference>
<evidence type="ECO:0000313" key="1">
    <source>
        <dbReference type="EMBL" id="MBO8430016.1"/>
    </source>
</evidence>
<gene>
    <name evidence="1" type="ORF">IAC76_01380</name>
</gene>
<dbReference type="AlphaFoldDB" id="A0A9D9DMC8"/>
<evidence type="ECO:0000313" key="2">
    <source>
        <dbReference type="Proteomes" id="UP000823632"/>
    </source>
</evidence>
<reference evidence="1" key="2">
    <citation type="journal article" date="2021" name="PeerJ">
        <title>Extensive microbial diversity within the chicken gut microbiome revealed by metagenomics and culture.</title>
        <authorList>
            <person name="Gilroy R."/>
            <person name="Ravi A."/>
            <person name="Getino M."/>
            <person name="Pursley I."/>
            <person name="Horton D.L."/>
            <person name="Alikhan N.F."/>
            <person name="Baker D."/>
            <person name="Gharbi K."/>
            <person name="Hall N."/>
            <person name="Watson M."/>
            <person name="Adriaenssens E.M."/>
            <person name="Foster-Nyarko E."/>
            <person name="Jarju S."/>
            <person name="Secka A."/>
            <person name="Antonio M."/>
            <person name="Oren A."/>
            <person name="Chaudhuri R.R."/>
            <person name="La Ragione R."/>
            <person name="Hildebrand F."/>
            <person name="Pallen M.J."/>
        </authorList>
    </citation>
    <scope>NUCLEOTIDE SEQUENCE</scope>
    <source>
        <strain evidence="1">10192</strain>
    </source>
</reference>
<dbReference type="EMBL" id="JADIND010000031">
    <property type="protein sequence ID" value="MBO8430016.1"/>
    <property type="molecule type" value="Genomic_DNA"/>
</dbReference>
<proteinExistence type="predicted"/>
<protein>
    <submittedName>
        <fullName evidence="1">Uncharacterized protein</fullName>
    </submittedName>
</protein>
<dbReference type="Proteomes" id="UP000823632">
    <property type="component" value="Unassembled WGS sequence"/>
</dbReference>
<sequence length="72" mass="7979">MVKIPEIKGGSIHAAVNNIRKPEVKIGKSGLPLELPVDTFQKEQQIINKLNPATAYDNALRKIQNSLLSMKK</sequence>
<name>A0A9D9DMC8_9BACT</name>
<organism evidence="1 2">
    <name type="scientific">Candidatus Scatousia excrementipullorum</name>
    <dbReference type="NCBI Taxonomy" id="2840936"/>
    <lineage>
        <taxon>Bacteria</taxon>
        <taxon>Candidatus Scatousia</taxon>
    </lineage>
</organism>
<comment type="caution">
    <text evidence="1">The sequence shown here is derived from an EMBL/GenBank/DDBJ whole genome shotgun (WGS) entry which is preliminary data.</text>
</comment>
<accession>A0A9D9DMC8</accession>